<evidence type="ECO:0000313" key="2">
    <source>
        <dbReference type="Proteomes" id="UP000288805"/>
    </source>
</evidence>
<dbReference type="AlphaFoldDB" id="A0A438BU60"/>
<dbReference type="SUPFAM" id="SSF75553">
    <property type="entry name" value="Smc hinge domain"/>
    <property type="match status" value="1"/>
</dbReference>
<gene>
    <name evidence="1" type="primary">DMS3_1</name>
    <name evidence="1" type="ORF">CK203_077278</name>
</gene>
<proteinExistence type="predicted"/>
<name>A0A438BU60_VITVI</name>
<reference evidence="1 2" key="1">
    <citation type="journal article" date="2018" name="PLoS Genet.">
        <title>Population sequencing reveals clonal diversity and ancestral inbreeding in the grapevine cultivar Chardonnay.</title>
        <authorList>
            <person name="Roach M.J."/>
            <person name="Johnson D.L."/>
            <person name="Bohlmann J."/>
            <person name="van Vuuren H.J."/>
            <person name="Jones S.J."/>
            <person name="Pretorius I.S."/>
            <person name="Schmidt S.A."/>
            <person name="Borneman A.R."/>
        </authorList>
    </citation>
    <scope>NUCLEOTIDE SEQUENCE [LARGE SCALE GENOMIC DNA]</scope>
    <source>
        <strain evidence="2">cv. Chardonnay</strain>
        <tissue evidence="1">Leaf</tissue>
    </source>
</reference>
<accession>A0A438BU60</accession>
<dbReference type="PANTHER" id="PTHR33566:SF1">
    <property type="entry name" value="EN_SPM-LIKE TRANSPOSON-RELATED"/>
    <property type="match status" value="1"/>
</dbReference>
<sequence length="1103" mass="124728">MVTKASGPDGFTVAFWQACWDFVKEEILELFKEFYDQRSFAKSLNTTFLVLIPKKGVAEDLGVFRPISLLGSLYKLLAKASFQAPRSCVKETPFLLTFCVGNGSAKCTFKKGCGWGFHFKFKKRESNFLELDAWFEAASGLRINLARSQLIPVGEVEEIEEMAVELGCRVGSLPTVYLGLPLGGSLERKVHLINWEVVCAQKEKGGLGLRKIIFLNKALLGKWVWRFAIEKNNLWKKVLLMKYGQEGFGWRTNEVRGTYGVGVWKEILKEACWCWDNFQFKVGKGTKIKFWTDHWCDNATLSQIFPQLLLWRSIGMQWLMKCGTLALIKEVGISDFLETVTWGKILTLDRLKKWGWAGSCLPPFSIACYDSYENQIPFTSIPEFIIKSNWNGGVLADFDKMKLELSSDNLTLKVKDVLIESSDLDRIRPSYATTLVICPRDELPSISVACEVNPGPLERAIAQPPVSDNQLLPGCVIEELVLEMFDAYGNHAREGLEVQFNVDGFCFQDHDGLKRKVKYFVAMYSSMQVDDRGCIDLSGLLRVTTGYGKNGKQNNNDMGAQVSLSVLSGNKVVFKQELQTEKRELRAASIVPQSCAAGSQLENIVFEIINSKGEVDETVHEEEKHGQFHTLTIMSDSFYLDGSVRFAFRKGRCIIPTIPLPRKQGDFTFLAAHSCHPELSLAVKVSVVEVPKVKQEDVQLQYPNENMLLLQDSPAPRHVENSLVESLMNDEKEIEDDICKIGLFIGDNERKLELLHKQKGDIEQSIEKLQASAEYDSFNNHRGYSSKKESVMRCIEKKDKSAAAFFCNLSREIPFQDPLSQLMKDIVGVVALLATVRINPLGRMLAEYLGEDQMLAVVCRSYEAASKLEKYEWDGKVDREHALYAVAKTFGKPINDRFLVICLENIRPYIGGFQDNDPQRKLNIPNPILPTGEMPPGFLGYAVNMVDLESHHLLTRTTAGHGLRETLFYCLLGELQVYQTREDMKKACFYARHGAVSLDGGIMKGNGVISFGCREPQIWFPVANLESPKNVRILEVIEEKRTSLRLVHSEIGKLTKIINKAQKKLQKKISRCRKLMDRLEPCMKGRYLEYNTNTINSLENSPK</sequence>
<dbReference type="EMBL" id="QGNW01002617">
    <property type="protein sequence ID" value="RVW14514.1"/>
    <property type="molecule type" value="Genomic_DNA"/>
</dbReference>
<dbReference type="GO" id="GO:0005694">
    <property type="term" value="C:chromosome"/>
    <property type="evidence" value="ECO:0007669"/>
    <property type="project" value="InterPro"/>
</dbReference>
<dbReference type="Proteomes" id="UP000288805">
    <property type="component" value="Unassembled WGS sequence"/>
</dbReference>
<dbReference type="GO" id="GO:0005524">
    <property type="term" value="F:ATP binding"/>
    <property type="evidence" value="ECO:0007669"/>
    <property type="project" value="InterPro"/>
</dbReference>
<organism evidence="1 2">
    <name type="scientific">Vitis vinifera</name>
    <name type="common">Grape</name>
    <dbReference type="NCBI Taxonomy" id="29760"/>
    <lineage>
        <taxon>Eukaryota</taxon>
        <taxon>Viridiplantae</taxon>
        <taxon>Streptophyta</taxon>
        <taxon>Embryophyta</taxon>
        <taxon>Tracheophyta</taxon>
        <taxon>Spermatophyta</taxon>
        <taxon>Magnoliopsida</taxon>
        <taxon>eudicotyledons</taxon>
        <taxon>Gunneridae</taxon>
        <taxon>Pentapetalae</taxon>
        <taxon>rosids</taxon>
        <taxon>Vitales</taxon>
        <taxon>Vitaceae</taxon>
        <taxon>Viteae</taxon>
        <taxon>Vitis</taxon>
    </lineage>
</organism>
<dbReference type="GO" id="GO:0051276">
    <property type="term" value="P:chromosome organization"/>
    <property type="evidence" value="ECO:0007669"/>
    <property type="project" value="InterPro"/>
</dbReference>
<dbReference type="PANTHER" id="PTHR33566">
    <property type="entry name" value="EN/SPM-LIKE TRANSPOSON-RELATED"/>
    <property type="match status" value="1"/>
</dbReference>
<dbReference type="InterPro" id="IPR036277">
    <property type="entry name" value="SMC_hinge_sf"/>
</dbReference>
<evidence type="ECO:0000313" key="1">
    <source>
        <dbReference type="EMBL" id="RVW14514.1"/>
    </source>
</evidence>
<protein>
    <submittedName>
        <fullName evidence="1">Protein defective in meristem silencing 3</fullName>
    </submittedName>
</protein>
<comment type="caution">
    <text evidence="1">The sequence shown here is derived from an EMBL/GenBank/DDBJ whole genome shotgun (WGS) entry which is preliminary data.</text>
</comment>